<evidence type="ECO:0000256" key="4">
    <source>
        <dbReference type="ARBA" id="ARBA00022723"/>
    </source>
</evidence>
<dbReference type="AlphaFoldDB" id="A0A228IB78"/>
<evidence type="ECO:0000256" key="3">
    <source>
        <dbReference type="ARBA" id="ARBA00022617"/>
    </source>
</evidence>
<feature type="binding site" description="covalent" evidence="9">
    <location>
        <position position="65"/>
    </location>
    <ligand>
        <name>heme c</name>
        <dbReference type="ChEBI" id="CHEBI:61717"/>
        <label>1</label>
    </ligand>
</feature>
<dbReference type="Pfam" id="PF00034">
    <property type="entry name" value="Cytochrom_C"/>
    <property type="match status" value="3"/>
</dbReference>
<dbReference type="InterPro" id="IPR051459">
    <property type="entry name" value="Cytochrome_c-type_DH"/>
</dbReference>
<keyword evidence="5 12" id="KW-0732">Signal</keyword>
<dbReference type="InterPro" id="IPR009056">
    <property type="entry name" value="Cyt_c-like_dom"/>
</dbReference>
<feature type="transmembrane region" description="Helical" evidence="11">
    <location>
        <begin position="464"/>
        <end position="484"/>
    </location>
</feature>
<dbReference type="GO" id="GO:0009055">
    <property type="term" value="F:electron transfer activity"/>
    <property type="evidence" value="ECO:0007669"/>
    <property type="project" value="InterPro"/>
</dbReference>
<evidence type="ECO:0000256" key="7">
    <source>
        <dbReference type="ARBA" id="ARBA00023004"/>
    </source>
</evidence>
<comment type="caution">
    <text evidence="14">The sequence shown here is derived from an EMBL/GenBank/DDBJ whole genome shotgun (WGS) entry which is preliminary data.</text>
</comment>
<dbReference type="GO" id="GO:0005506">
    <property type="term" value="F:iron ion binding"/>
    <property type="evidence" value="ECO:0007669"/>
    <property type="project" value="InterPro"/>
</dbReference>
<feature type="signal peptide" evidence="12">
    <location>
        <begin position="1"/>
        <end position="36"/>
    </location>
</feature>
<feature type="binding site" description="covalent" evidence="9">
    <location>
        <position position="213"/>
    </location>
    <ligand>
        <name>heme c</name>
        <dbReference type="ChEBI" id="CHEBI:61717"/>
        <label>2</label>
    </ligand>
</feature>
<dbReference type="SUPFAM" id="SSF46626">
    <property type="entry name" value="Cytochrome c"/>
    <property type="match status" value="3"/>
</dbReference>
<keyword evidence="11" id="KW-1133">Transmembrane helix</keyword>
<feature type="binding site" description="axial binding residue" evidence="10">
    <location>
        <position position="69"/>
    </location>
    <ligand>
        <name>heme c</name>
        <dbReference type="ChEBI" id="CHEBI:61717"/>
        <label>1</label>
    </ligand>
    <ligandPart>
        <name>Fe</name>
        <dbReference type="ChEBI" id="CHEBI:18248"/>
    </ligandPart>
</feature>
<keyword evidence="6" id="KW-0677">Repeat</keyword>
<evidence type="ECO:0000256" key="10">
    <source>
        <dbReference type="PIRSR" id="PIRSR000018-51"/>
    </source>
</evidence>
<accession>A0A228IB78</accession>
<comment type="cofactor">
    <cofactor evidence="9">
        <name>heme c</name>
        <dbReference type="ChEBI" id="CHEBI:61717"/>
    </cofactor>
    <text evidence="9">Binds 3 heme c groups covalently per subunit.</text>
</comment>
<comment type="subcellular location">
    <subcellularLocation>
        <location evidence="1">Cell membrane</location>
    </subcellularLocation>
</comment>
<dbReference type="GO" id="GO:0016614">
    <property type="term" value="F:oxidoreductase activity, acting on CH-OH group of donors"/>
    <property type="evidence" value="ECO:0007669"/>
    <property type="project" value="InterPro"/>
</dbReference>
<dbReference type="GO" id="GO:0005886">
    <property type="term" value="C:plasma membrane"/>
    <property type="evidence" value="ECO:0007669"/>
    <property type="project" value="UniProtKB-SubCell"/>
</dbReference>
<dbReference type="InterPro" id="IPR036909">
    <property type="entry name" value="Cyt_c-like_dom_sf"/>
</dbReference>
<feature type="domain" description="Cytochrome c" evidence="13">
    <location>
        <begin position="341"/>
        <end position="434"/>
    </location>
</feature>
<feature type="binding site" description="covalent" evidence="9">
    <location>
        <position position="354"/>
    </location>
    <ligand>
        <name>heme c</name>
        <dbReference type="ChEBI" id="CHEBI:61717"/>
        <label>3</label>
    </ligand>
</feature>
<dbReference type="GO" id="GO:0020037">
    <property type="term" value="F:heme binding"/>
    <property type="evidence" value="ECO:0007669"/>
    <property type="project" value="InterPro"/>
</dbReference>
<reference evidence="15" key="1">
    <citation type="submission" date="2017-06" db="EMBL/GenBank/DDBJ databases">
        <authorList>
            <person name="LiPuma J."/>
            <person name="Spilker T."/>
        </authorList>
    </citation>
    <scope>NUCLEOTIDE SEQUENCE [LARGE SCALE GENOMIC DNA]</scope>
    <source>
        <strain evidence="15">AU17325</strain>
    </source>
</reference>
<dbReference type="InterPro" id="IPR014353">
    <property type="entry name" value="Membr-bd_ADH_cyt_c"/>
</dbReference>
<evidence type="ECO:0000256" key="5">
    <source>
        <dbReference type="ARBA" id="ARBA00022729"/>
    </source>
</evidence>
<keyword evidence="8 11" id="KW-0472">Membrane</keyword>
<feature type="binding site" description="covalent" evidence="9">
    <location>
        <position position="216"/>
    </location>
    <ligand>
        <name>heme c</name>
        <dbReference type="ChEBI" id="CHEBI:61717"/>
        <label>2</label>
    </ligand>
</feature>
<evidence type="ECO:0000256" key="9">
    <source>
        <dbReference type="PIRSR" id="PIRSR000018-50"/>
    </source>
</evidence>
<dbReference type="Proteomes" id="UP000214600">
    <property type="component" value="Unassembled WGS sequence"/>
</dbReference>
<keyword evidence="11" id="KW-0812">Transmembrane</keyword>
<keyword evidence="3 9" id="KW-0349">Heme</keyword>
<feature type="domain" description="Cytochrome c" evidence="13">
    <location>
        <begin position="51"/>
        <end position="155"/>
    </location>
</feature>
<dbReference type="PROSITE" id="PS51007">
    <property type="entry name" value="CYTC"/>
    <property type="match status" value="3"/>
</dbReference>
<evidence type="ECO:0000256" key="6">
    <source>
        <dbReference type="ARBA" id="ARBA00022737"/>
    </source>
</evidence>
<name>A0A228IB78_9BURK</name>
<feature type="domain" description="Cytochrome c" evidence="13">
    <location>
        <begin position="198"/>
        <end position="307"/>
    </location>
</feature>
<evidence type="ECO:0000256" key="11">
    <source>
        <dbReference type="SAM" id="Phobius"/>
    </source>
</evidence>
<sequence>MTHTIQRHRRARRGTGYRAAIAAGLFALVGSASVFAQDAPAGPASTSADAALIEKGHQLAIAADCMACHTALDGGKPFAGGYGIASPMGQIYSSNITPSKTAGIGNYTEAQFASALREGVRADGAHLYPAMPYTSYSGLSDDDVHALYSYFMHAVKPVDEPAPATNLPFPFGMRMAMAGWNMLFLTNKRFEADPAHDAQWNRGAYLTNVLAHCSACHTPRNMLMAEDFGRNLGGAQLGAWYAPNITSDPVSGIGAWTDAELVSYLKTGRAPGKNQAAGPMAEAVQNSLQYLSDADLKSIVSYLRSTKPIRDDRESVPAFAHGQAVSSEATLRGASALNANGTLTTGAALFSGYCASCHQANGKGSPSQAYPSLSNNTATGSRNPSNLIAAILYGVDREVGGEHVLMPSFGEDSYVQPLKDDQIAAISNYVLAQYGNPDVTVTADDVAVVRSGGPVPLLVRVRPLMLPGAVVVVLIALLGVAFWWRRRQRTPLANPPQGKAG</sequence>
<protein>
    <submittedName>
        <fullName evidence="14">Cytochrome C</fullName>
    </submittedName>
</protein>
<gene>
    <name evidence="14" type="ORF">CFB84_26630</name>
</gene>
<feature type="chain" id="PRO_5012240458" evidence="12">
    <location>
        <begin position="37"/>
        <end position="501"/>
    </location>
</feature>
<feature type="binding site" description="axial binding residue" evidence="10">
    <location>
        <position position="358"/>
    </location>
    <ligand>
        <name>heme c</name>
        <dbReference type="ChEBI" id="CHEBI:61717"/>
        <label>3</label>
    </ligand>
    <ligandPart>
        <name>Fe</name>
        <dbReference type="ChEBI" id="CHEBI:18248"/>
    </ligandPart>
</feature>
<proteinExistence type="predicted"/>
<reference evidence="14 15" key="2">
    <citation type="submission" date="2017-08" db="EMBL/GenBank/DDBJ databases">
        <title>WGS of novel Burkholderia cepaca complex species.</title>
        <authorList>
            <person name="Lipuma J."/>
            <person name="Spilker T."/>
        </authorList>
    </citation>
    <scope>NUCLEOTIDE SEQUENCE [LARGE SCALE GENOMIC DNA]</scope>
    <source>
        <strain evidence="14 15">AU17325</strain>
    </source>
</reference>
<keyword evidence="7 10" id="KW-0408">Iron</keyword>
<dbReference type="EMBL" id="NKFA01000010">
    <property type="protein sequence ID" value="OXI39472.1"/>
    <property type="molecule type" value="Genomic_DNA"/>
</dbReference>
<evidence type="ECO:0000259" key="13">
    <source>
        <dbReference type="PROSITE" id="PS51007"/>
    </source>
</evidence>
<evidence type="ECO:0000256" key="8">
    <source>
        <dbReference type="ARBA" id="ARBA00023136"/>
    </source>
</evidence>
<evidence type="ECO:0000256" key="2">
    <source>
        <dbReference type="ARBA" id="ARBA00022475"/>
    </source>
</evidence>
<keyword evidence="4 10" id="KW-0479">Metal-binding</keyword>
<evidence type="ECO:0000256" key="1">
    <source>
        <dbReference type="ARBA" id="ARBA00004236"/>
    </source>
</evidence>
<evidence type="ECO:0000313" key="14">
    <source>
        <dbReference type="EMBL" id="OXI39472.1"/>
    </source>
</evidence>
<feature type="binding site" description="axial binding residue" evidence="10">
    <location>
        <position position="217"/>
    </location>
    <ligand>
        <name>heme c</name>
        <dbReference type="ChEBI" id="CHEBI:61717"/>
        <label>2</label>
    </ligand>
    <ligandPart>
        <name>Fe</name>
        <dbReference type="ChEBI" id="CHEBI:18248"/>
    </ligandPart>
</feature>
<feature type="binding site" description="covalent" evidence="9">
    <location>
        <position position="68"/>
    </location>
    <ligand>
        <name>heme c</name>
        <dbReference type="ChEBI" id="CHEBI:61717"/>
        <label>1</label>
    </ligand>
</feature>
<dbReference type="PANTHER" id="PTHR35008">
    <property type="entry name" value="BLL4482 PROTEIN-RELATED"/>
    <property type="match status" value="1"/>
</dbReference>
<feature type="binding site" description="covalent" evidence="9">
    <location>
        <position position="357"/>
    </location>
    <ligand>
        <name>heme c</name>
        <dbReference type="ChEBI" id="CHEBI:61717"/>
        <label>3</label>
    </ligand>
</feature>
<keyword evidence="2" id="KW-1003">Cell membrane</keyword>
<dbReference type="Gene3D" id="1.10.760.10">
    <property type="entry name" value="Cytochrome c-like domain"/>
    <property type="match status" value="3"/>
</dbReference>
<dbReference type="RefSeq" id="WP_089452701.1">
    <property type="nucleotide sequence ID" value="NZ_NKFA01000010.1"/>
</dbReference>
<dbReference type="PANTHER" id="PTHR35008:SF8">
    <property type="entry name" value="ALCOHOL DEHYDROGENASE CYTOCHROME C SUBUNIT"/>
    <property type="match status" value="1"/>
</dbReference>
<evidence type="ECO:0000256" key="12">
    <source>
        <dbReference type="SAM" id="SignalP"/>
    </source>
</evidence>
<dbReference type="PIRSF" id="PIRSF000018">
    <property type="entry name" value="Mb_ADH_cyt_c"/>
    <property type="match status" value="1"/>
</dbReference>
<dbReference type="OrthoDB" id="9809720at2"/>
<organism evidence="14 15">
    <name type="scientific">Burkholderia aenigmatica</name>
    <dbReference type="NCBI Taxonomy" id="2015348"/>
    <lineage>
        <taxon>Bacteria</taxon>
        <taxon>Pseudomonadati</taxon>
        <taxon>Pseudomonadota</taxon>
        <taxon>Betaproteobacteria</taxon>
        <taxon>Burkholderiales</taxon>
        <taxon>Burkholderiaceae</taxon>
        <taxon>Burkholderia</taxon>
        <taxon>Burkholderia cepacia complex</taxon>
    </lineage>
</organism>
<evidence type="ECO:0000313" key="15">
    <source>
        <dbReference type="Proteomes" id="UP000214600"/>
    </source>
</evidence>